<keyword evidence="3" id="KW-0964">Secreted</keyword>
<keyword evidence="4" id="KW-1015">Disulfide bond</keyword>
<evidence type="ECO:0000256" key="2">
    <source>
        <dbReference type="ARBA" id="ARBA00010093"/>
    </source>
</evidence>
<dbReference type="AlphaFoldDB" id="A0A7J7KMM2"/>
<proteinExistence type="inferred from homology"/>
<feature type="region of interest" description="Disordered" evidence="5">
    <location>
        <begin position="1"/>
        <end position="24"/>
    </location>
</feature>
<dbReference type="PANTHER" id="PTHR12274">
    <property type="entry name" value="GRANULIN"/>
    <property type="match status" value="1"/>
</dbReference>
<evidence type="ECO:0000313" key="8">
    <source>
        <dbReference type="Proteomes" id="UP000593567"/>
    </source>
</evidence>
<dbReference type="Pfam" id="PF00396">
    <property type="entry name" value="Granulin"/>
    <property type="match status" value="1"/>
</dbReference>
<evidence type="ECO:0000256" key="4">
    <source>
        <dbReference type="ARBA" id="ARBA00023157"/>
    </source>
</evidence>
<feature type="domain" description="Granulins" evidence="6">
    <location>
        <begin position="25"/>
        <end position="64"/>
    </location>
</feature>
<dbReference type="InterPro" id="IPR037277">
    <property type="entry name" value="Granulin_sf"/>
</dbReference>
<comment type="caution">
    <text evidence="7">The sequence shown here is derived from an EMBL/GenBank/DDBJ whole genome shotgun (WGS) entry which is preliminary data.</text>
</comment>
<protein>
    <recommendedName>
        <fullName evidence="6">Granulins domain-containing protein</fullName>
    </recommendedName>
</protein>
<dbReference type="SMART" id="SM00277">
    <property type="entry name" value="GRAN"/>
    <property type="match status" value="1"/>
</dbReference>
<dbReference type="OrthoDB" id="5854875at2759"/>
<evidence type="ECO:0000259" key="6">
    <source>
        <dbReference type="SMART" id="SM00277"/>
    </source>
</evidence>
<dbReference type="InterPro" id="IPR000118">
    <property type="entry name" value="Granulin"/>
</dbReference>
<gene>
    <name evidence="7" type="ORF">EB796_002273</name>
</gene>
<evidence type="ECO:0000256" key="3">
    <source>
        <dbReference type="ARBA" id="ARBA00022525"/>
    </source>
</evidence>
<dbReference type="Gene3D" id="2.10.25.160">
    <property type="entry name" value="Granulin"/>
    <property type="match status" value="1"/>
</dbReference>
<dbReference type="EMBL" id="VXIV02000265">
    <property type="protein sequence ID" value="KAF6039412.1"/>
    <property type="molecule type" value="Genomic_DNA"/>
</dbReference>
<dbReference type="SUPFAM" id="SSF57277">
    <property type="entry name" value="Granulin repeat"/>
    <property type="match status" value="1"/>
</dbReference>
<organism evidence="7 8">
    <name type="scientific">Bugula neritina</name>
    <name type="common">Brown bryozoan</name>
    <name type="synonym">Sertularia neritina</name>
    <dbReference type="NCBI Taxonomy" id="10212"/>
    <lineage>
        <taxon>Eukaryota</taxon>
        <taxon>Metazoa</taxon>
        <taxon>Spiralia</taxon>
        <taxon>Lophotrochozoa</taxon>
        <taxon>Bryozoa</taxon>
        <taxon>Gymnolaemata</taxon>
        <taxon>Cheilostomatida</taxon>
        <taxon>Flustrina</taxon>
        <taxon>Buguloidea</taxon>
        <taxon>Bugulidae</taxon>
        <taxon>Bugula</taxon>
    </lineage>
</organism>
<dbReference type="PANTHER" id="PTHR12274:SF3">
    <property type="entry name" value="PROGRANULIN"/>
    <property type="match status" value="1"/>
</dbReference>
<name>A0A7J7KMM2_BUGNE</name>
<comment type="similarity">
    <text evidence="2">Belongs to the granulin family.</text>
</comment>
<comment type="subcellular location">
    <subcellularLocation>
        <location evidence="1">Secreted</location>
    </subcellularLocation>
</comment>
<sequence length="76" mass="8122">MNKIPASKVSASSSVRSSAPASVSCDDQYECPDEYTCCHMLDGGWGCCPYMQAVCCETECTAVQMDTLVIQLETAA</sequence>
<evidence type="ECO:0000256" key="1">
    <source>
        <dbReference type="ARBA" id="ARBA00004613"/>
    </source>
</evidence>
<dbReference type="Proteomes" id="UP000593567">
    <property type="component" value="Unassembled WGS sequence"/>
</dbReference>
<dbReference type="InterPro" id="IPR039036">
    <property type="entry name" value="Granulin_fam"/>
</dbReference>
<reference evidence="7" key="1">
    <citation type="submission" date="2020-06" db="EMBL/GenBank/DDBJ databases">
        <title>Draft genome of Bugula neritina, a colonial animal packing powerful symbionts and potential medicines.</title>
        <authorList>
            <person name="Rayko M."/>
        </authorList>
    </citation>
    <scope>NUCLEOTIDE SEQUENCE [LARGE SCALE GENOMIC DNA]</scope>
    <source>
        <strain evidence="7">Kwan_BN1</strain>
    </source>
</reference>
<dbReference type="GO" id="GO:0005576">
    <property type="term" value="C:extracellular region"/>
    <property type="evidence" value="ECO:0007669"/>
    <property type="project" value="UniProtKB-SubCell"/>
</dbReference>
<accession>A0A7J7KMM2</accession>
<keyword evidence="8" id="KW-1185">Reference proteome</keyword>
<evidence type="ECO:0000313" key="7">
    <source>
        <dbReference type="EMBL" id="KAF6039412.1"/>
    </source>
</evidence>
<evidence type="ECO:0000256" key="5">
    <source>
        <dbReference type="SAM" id="MobiDB-lite"/>
    </source>
</evidence>